<protein>
    <submittedName>
        <fullName evidence="1">Uncharacterized protein</fullName>
    </submittedName>
</protein>
<name>M7Y3A5_9BACT</name>
<comment type="caution">
    <text evidence="1">The sequence shown here is derived from an EMBL/GenBank/DDBJ whole genome shotgun (WGS) entry which is preliminary data.</text>
</comment>
<keyword evidence="2" id="KW-1185">Reference proteome</keyword>
<evidence type="ECO:0000313" key="1">
    <source>
        <dbReference type="EMBL" id="EMS31701.1"/>
    </source>
</evidence>
<dbReference type="AlphaFoldDB" id="M7Y3A5"/>
<organism evidence="1 2">
    <name type="scientific">Mariniradius saccharolyticus AK6</name>
    <dbReference type="NCBI Taxonomy" id="1239962"/>
    <lineage>
        <taxon>Bacteria</taxon>
        <taxon>Pseudomonadati</taxon>
        <taxon>Bacteroidota</taxon>
        <taxon>Cytophagia</taxon>
        <taxon>Cytophagales</taxon>
        <taxon>Cyclobacteriaceae</taxon>
        <taxon>Mariniradius</taxon>
    </lineage>
</organism>
<reference evidence="1" key="1">
    <citation type="submission" date="2013-01" db="EMBL/GenBank/DDBJ databases">
        <title>Genome assembly of Mariniradius saccharolyticus AK6.</title>
        <authorList>
            <person name="Vaidya B."/>
            <person name="Khatri I."/>
            <person name="Tanuku N.R.S."/>
            <person name="Subramanian S."/>
            <person name="Pinnaka A."/>
        </authorList>
    </citation>
    <scope>NUCLEOTIDE SEQUENCE [LARGE SCALE GENOMIC DNA]</scope>
    <source>
        <strain evidence="1">AK6</strain>
    </source>
</reference>
<sequence length="38" mass="4260">MDAFNCVVVPLYPTFSKSSRASLKIHKQLLAAKAYLTF</sequence>
<gene>
    <name evidence="1" type="ORF">C943_01972</name>
</gene>
<dbReference type="InParanoid" id="M7Y3A5"/>
<evidence type="ECO:0000313" key="2">
    <source>
        <dbReference type="Proteomes" id="UP000010953"/>
    </source>
</evidence>
<dbReference type="Proteomes" id="UP000010953">
    <property type="component" value="Unassembled WGS sequence"/>
</dbReference>
<accession>M7Y3A5</accession>
<dbReference type="EMBL" id="AMZY02000018">
    <property type="protein sequence ID" value="EMS31701.1"/>
    <property type="molecule type" value="Genomic_DNA"/>
</dbReference>
<proteinExistence type="predicted"/>